<dbReference type="RefSeq" id="WP_006007723.1">
    <property type="nucleotide sequence ID" value="NZ_BAET01000033.1"/>
</dbReference>
<evidence type="ECO:0000256" key="1">
    <source>
        <dbReference type="SAM" id="Coils"/>
    </source>
</evidence>
<name>H5TF74_9ALTE</name>
<accession>H5TF74</accession>
<protein>
    <submittedName>
        <fullName evidence="2">Uncharacterized protein</fullName>
    </submittedName>
</protein>
<feature type="coiled-coil region" evidence="1">
    <location>
        <begin position="32"/>
        <end position="59"/>
    </location>
</feature>
<evidence type="ECO:0000313" key="2">
    <source>
        <dbReference type="EMBL" id="GAB57001.1"/>
    </source>
</evidence>
<dbReference type="AlphaFoldDB" id="H5TF74"/>
<proteinExistence type="predicted"/>
<dbReference type="Proteomes" id="UP000053586">
    <property type="component" value="Unassembled WGS sequence"/>
</dbReference>
<keyword evidence="1" id="KW-0175">Coiled coil</keyword>
<reference evidence="2 3" key="2">
    <citation type="journal article" date="2017" name="Antonie Van Leeuwenhoek">
        <title>Rhizobium rhizosphaerae sp. nov., a novel species isolated from rice rhizosphere.</title>
        <authorList>
            <person name="Zhao J.J."/>
            <person name="Zhang J."/>
            <person name="Zhang R.J."/>
            <person name="Zhang C.W."/>
            <person name="Yin H.Q."/>
            <person name="Zhang X.X."/>
        </authorList>
    </citation>
    <scope>NUCLEOTIDE SEQUENCE [LARGE SCALE GENOMIC DNA]</scope>
    <source>
        <strain evidence="2 3">ACAM 611</strain>
    </source>
</reference>
<reference evidence="2 3" key="1">
    <citation type="journal article" date="2012" name="J. Bacteriol.">
        <title>Genome sequence of proteorhodopsin-containing sea ice bacterium Glaciecola punicea ACAM 611T.</title>
        <authorList>
            <person name="Qin Q.-L."/>
            <person name="Xie B.-B."/>
            <person name="Shu Y.-L."/>
            <person name="Rong J.-C."/>
            <person name="Zhao D.-L."/>
            <person name="Zhang X.-Y."/>
            <person name="Chen X.-L."/>
            <person name="Zhou B.-C."/>
            <person name="Zhanga Y.-Z."/>
        </authorList>
    </citation>
    <scope>NUCLEOTIDE SEQUENCE [LARGE SCALE GENOMIC DNA]</scope>
    <source>
        <strain evidence="2 3">ACAM 611</strain>
    </source>
</reference>
<sequence length="186" mass="21108">MAKTAVSSNQKKLLISLLAVLAVMRFFGVPFIAKQTEQITQLNLTSQQLERATRLLENDISEERVRQVSESLQANESEFLQHLEANTFRLQAQTAIQQAAAVYSTQLELFDWLSSEPRQQGYLQVHQARIVLQGTSQNVAQAQLAIQQQVRGLKVLEFVLREQRARARREGSATLTMLIEMTGVRR</sequence>
<organism evidence="2 3">
    <name type="scientific">Glaciecola punicea ACAM 611</name>
    <dbReference type="NCBI Taxonomy" id="1121923"/>
    <lineage>
        <taxon>Bacteria</taxon>
        <taxon>Pseudomonadati</taxon>
        <taxon>Pseudomonadota</taxon>
        <taxon>Gammaproteobacteria</taxon>
        <taxon>Alteromonadales</taxon>
        <taxon>Alteromonadaceae</taxon>
        <taxon>Glaciecola</taxon>
    </lineage>
</organism>
<gene>
    <name evidence="2" type="ORF">GPUN_2887</name>
</gene>
<comment type="caution">
    <text evidence="2">The sequence shown here is derived from an EMBL/GenBank/DDBJ whole genome shotgun (WGS) entry which is preliminary data.</text>
</comment>
<evidence type="ECO:0000313" key="3">
    <source>
        <dbReference type="Proteomes" id="UP000053586"/>
    </source>
</evidence>
<dbReference type="STRING" id="56804.BAE46_03220"/>
<dbReference type="EMBL" id="BAET01000033">
    <property type="protein sequence ID" value="GAB57001.1"/>
    <property type="molecule type" value="Genomic_DNA"/>
</dbReference>
<keyword evidence="3" id="KW-1185">Reference proteome</keyword>